<keyword evidence="4" id="KW-1185">Reference proteome</keyword>
<organism evidence="3 4">
    <name type="scientific">Cercophora scortea</name>
    <dbReference type="NCBI Taxonomy" id="314031"/>
    <lineage>
        <taxon>Eukaryota</taxon>
        <taxon>Fungi</taxon>
        <taxon>Dikarya</taxon>
        <taxon>Ascomycota</taxon>
        <taxon>Pezizomycotina</taxon>
        <taxon>Sordariomycetes</taxon>
        <taxon>Sordariomycetidae</taxon>
        <taxon>Sordariales</taxon>
        <taxon>Lasiosphaeriaceae</taxon>
        <taxon>Cercophora</taxon>
    </lineage>
</organism>
<evidence type="ECO:0000313" key="4">
    <source>
        <dbReference type="Proteomes" id="UP001286456"/>
    </source>
</evidence>
<gene>
    <name evidence="3" type="ORF">B0T19DRAFT_431880</name>
</gene>
<proteinExistence type="predicted"/>
<protein>
    <submittedName>
        <fullName evidence="3">Alpha/Beta hydrolase protein</fullName>
    </submittedName>
</protein>
<keyword evidence="3" id="KW-0378">Hydrolase</keyword>
<reference evidence="3" key="2">
    <citation type="submission" date="2023-06" db="EMBL/GenBank/DDBJ databases">
        <authorList>
            <consortium name="Lawrence Berkeley National Laboratory"/>
            <person name="Haridas S."/>
            <person name="Hensen N."/>
            <person name="Bonometti L."/>
            <person name="Westerberg I."/>
            <person name="Brannstrom I.O."/>
            <person name="Guillou S."/>
            <person name="Cros-Aarteil S."/>
            <person name="Calhoun S."/>
            <person name="Kuo A."/>
            <person name="Mondo S."/>
            <person name="Pangilinan J."/>
            <person name="Riley R."/>
            <person name="Labutti K."/>
            <person name="Andreopoulos B."/>
            <person name="Lipzen A."/>
            <person name="Chen C."/>
            <person name="Yanf M."/>
            <person name="Daum C."/>
            <person name="Ng V."/>
            <person name="Clum A."/>
            <person name="Steindorff A."/>
            <person name="Ohm R."/>
            <person name="Martin F."/>
            <person name="Silar P."/>
            <person name="Natvig D."/>
            <person name="Lalanne C."/>
            <person name="Gautier V."/>
            <person name="Ament-Velasquez S.L."/>
            <person name="Kruys A."/>
            <person name="Hutchinson M.I."/>
            <person name="Powell A.J."/>
            <person name="Barry K."/>
            <person name="Miller A.N."/>
            <person name="Grigoriev I.V."/>
            <person name="Debuchy R."/>
            <person name="Gladieux P."/>
            <person name="Thoren M.H."/>
            <person name="Johannesson H."/>
        </authorList>
    </citation>
    <scope>NUCLEOTIDE SEQUENCE</scope>
    <source>
        <strain evidence="3">SMH4131-1</strain>
    </source>
</reference>
<dbReference type="AlphaFoldDB" id="A0AAE0I9U8"/>
<dbReference type="PANTHER" id="PTHR47562:SF2">
    <property type="entry name" value="CARBOXYMETHYLENEBUTENOLIDASE-RELATED"/>
    <property type="match status" value="1"/>
</dbReference>
<dbReference type="InterPro" id="IPR029058">
    <property type="entry name" value="AB_hydrolase_fold"/>
</dbReference>
<evidence type="ECO:0000256" key="1">
    <source>
        <dbReference type="SAM" id="MobiDB-lite"/>
    </source>
</evidence>
<sequence>MLIQESHVDVQTTANGKESSMRIFLFHPTIPGYPKARFPGVVVFSEIYQVTGPVARFARQIAGQGYIVAAPSSYHDFTGPEPLAYDVPGTDQGNEWKVAKTLESYDEDSRKTVDYLLTLPTCAGRIGATGMCLGGHLALRAALDPRISATTTYFATDVHSRTLGPHSTANTSPTPPSPSSPHTLDLLPQLKGEVSLIFGLKDTHVPDAGRDLIRAKLRAAGVTFSFHEFAWAQHAFIRDELSKGRYDPAISKACFEVLLELFGRVLKTDLGAPDGKEEVLEHVC</sequence>
<dbReference type="EMBL" id="JAUEPO010000005">
    <property type="protein sequence ID" value="KAK3321223.1"/>
    <property type="molecule type" value="Genomic_DNA"/>
</dbReference>
<dbReference type="Pfam" id="PF01738">
    <property type="entry name" value="DLH"/>
    <property type="match status" value="1"/>
</dbReference>
<feature type="domain" description="Dienelactone hydrolase" evidence="2">
    <location>
        <begin position="35"/>
        <end position="265"/>
    </location>
</feature>
<feature type="region of interest" description="Disordered" evidence="1">
    <location>
        <begin position="164"/>
        <end position="183"/>
    </location>
</feature>
<evidence type="ECO:0000313" key="3">
    <source>
        <dbReference type="EMBL" id="KAK3321223.1"/>
    </source>
</evidence>
<reference evidence="3" key="1">
    <citation type="journal article" date="2023" name="Mol. Phylogenet. Evol.">
        <title>Genome-scale phylogeny and comparative genomics of the fungal order Sordariales.</title>
        <authorList>
            <person name="Hensen N."/>
            <person name="Bonometti L."/>
            <person name="Westerberg I."/>
            <person name="Brannstrom I.O."/>
            <person name="Guillou S."/>
            <person name="Cros-Aarteil S."/>
            <person name="Calhoun S."/>
            <person name="Haridas S."/>
            <person name="Kuo A."/>
            <person name="Mondo S."/>
            <person name="Pangilinan J."/>
            <person name="Riley R."/>
            <person name="LaButti K."/>
            <person name="Andreopoulos B."/>
            <person name="Lipzen A."/>
            <person name="Chen C."/>
            <person name="Yan M."/>
            <person name="Daum C."/>
            <person name="Ng V."/>
            <person name="Clum A."/>
            <person name="Steindorff A."/>
            <person name="Ohm R.A."/>
            <person name="Martin F."/>
            <person name="Silar P."/>
            <person name="Natvig D.O."/>
            <person name="Lalanne C."/>
            <person name="Gautier V."/>
            <person name="Ament-Velasquez S.L."/>
            <person name="Kruys A."/>
            <person name="Hutchinson M.I."/>
            <person name="Powell A.J."/>
            <person name="Barry K."/>
            <person name="Miller A.N."/>
            <person name="Grigoriev I.V."/>
            <person name="Debuchy R."/>
            <person name="Gladieux P."/>
            <person name="Hiltunen Thoren M."/>
            <person name="Johannesson H."/>
        </authorList>
    </citation>
    <scope>NUCLEOTIDE SEQUENCE</scope>
    <source>
        <strain evidence="3">SMH4131-1</strain>
    </source>
</reference>
<evidence type="ECO:0000259" key="2">
    <source>
        <dbReference type="Pfam" id="PF01738"/>
    </source>
</evidence>
<dbReference type="GO" id="GO:0016787">
    <property type="term" value="F:hydrolase activity"/>
    <property type="evidence" value="ECO:0007669"/>
    <property type="project" value="UniProtKB-KW"/>
</dbReference>
<name>A0AAE0I9U8_9PEZI</name>
<comment type="caution">
    <text evidence="3">The sequence shown here is derived from an EMBL/GenBank/DDBJ whole genome shotgun (WGS) entry which is preliminary data.</text>
</comment>
<dbReference type="Proteomes" id="UP001286456">
    <property type="component" value="Unassembled WGS sequence"/>
</dbReference>
<dbReference type="InterPro" id="IPR002925">
    <property type="entry name" value="Dienelactn_hydro"/>
</dbReference>
<dbReference type="Gene3D" id="3.40.50.1820">
    <property type="entry name" value="alpha/beta hydrolase"/>
    <property type="match status" value="1"/>
</dbReference>
<dbReference type="PANTHER" id="PTHR47562">
    <property type="match status" value="1"/>
</dbReference>
<accession>A0AAE0I9U8</accession>
<dbReference type="SUPFAM" id="SSF53474">
    <property type="entry name" value="alpha/beta-Hydrolases"/>
    <property type="match status" value="1"/>
</dbReference>